<evidence type="ECO:0000313" key="2">
    <source>
        <dbReference type="Proteomes" id="UP000602745"/>
    </source>
</evidence>
<reference evidence="1" key="1">
    <citation type="journal article" date="2014" name="Int. J. Syst. Evol. Microbiol.">
        <title>Complete genome sequence of Corynebacterium casei LMG S-19264T (=DSM 44701T), isolated from a smear-ripened cheese.</title>
        <authorList>
            <consortium name="US DOE Joint Genome Institute (JGI-PGF)"/>
            <person name="Walter F."/>
            <person name="Albersmeier A."/>
            <person name="Kalinowski J."/>
            <person name="Ruckert C."/>
        </authorList>
    </citation>
    <scope>NUCLEOTIDE SEQUENCE</scope>
    <source>
        <strain evidence="1">CCM 7684</strain>
    </source>
</reference>
<proteinExistence type="predicted"/>
<sequence>MSASSDLLDEPSTVAVAFGARLLSSDAFKVLFREGMGLVEETASYLDGDGRTESRVLERTVALAYATESMRLTTRLMQLASWLLIQRATNEGEMTLEQAQEERAKVKLAKPVRPTSAEVYAQLPERLRDLIERVERLHARIVYLEKQSRLDLAADAPISPVQDQLSLIKTAFGI</sequence>
<gene>
    <name evidence="1" type="ORF">GCM10007276_15160</name>
</gene>
<name>A0A8J2VY59_9RHOB</name>
<dbReference type="Proteomes" id="UP000602745">
    <property type="component" value="Unassembled WGS sequence"/>
</dbReference>
<keyword evidence="2" id="KW-1185">Reference proteome</keyword>
<comment type="caution">
    <text evidence="1">The sequence shown here is derived from an EMBL/GenBank/DDBJ whole genome shotgun (WGS) entry which is preliminary data.</text>
</comment>
<reference evidence="1" key="2">
    <citation type="submission" date="2020-09" db="EMBL/GenBank/DDBJ databases">
        <authorList>
            <person name="Sun Q."/>
            <person name="Sedlacek I."/>
        </authorList>
    </citation>
    <scope>NUCLEOTIDE SEQUENCE</scope>
    <source>
        <strain evidence="1">CCM 7684</strain>
    </source>
</reference>
<dbReference type="RefSeq" id="WP_188409163.1">
    <property type="nucleotide sequence ID" value="NZ_BMCP01000002.1"/>
</dbReference>
<dbReference type="InterPro" id="IPR038301">
    <property type="entry name" value="AraC-like_sf"/>
</dbReference>
<accession>A0A8J2VY59</accession>
<evidence type="ECO:0000313" key="1">
    <source>
        <dbReference type="EMBL" id="GGE38813.1"/>
    </source>
</evidence>
<dbReference type="EMBL" id="BMCP01000002">
    <property type="protein sequence ID" value="GGE38813.1"/>
    <property type="molecule type" value="Genomic_DNA"/>
</dbReference>
<dbReference type="InterPro" id="IPR010848">
    <property type="entry name" value="DUF1465"/>
</dbReference>
<organism evidence="1 2">
    <name type="scientific">Agaricicola taiwanensis</name>
    <dbReference type="NCBI Taxonomy" id="591372"/>
    <lineage>
        <taxon>Bacteria</taxon>
        <taxon>Pseudomonadati</taxon>
        <taxon>Pseudomonadota</taxon>
        <taxon>Alphaproteobacteria</taxon>
        <taxon>Rhodobacterales</taxon>
        <taxon>Paracoccaceae</taxon>
        <taxon>Agaricicola</taxon>
    </lineage>
</organism>
<dbReference type="Pfam" id="PF07323">
    <property type="entry name" value="DUF1465"/>
    <property type="match status" value="1"/>
</dbReference>
<evidence type="ECO:0008006" key="3">
    <source>
        <dbReference type="Google" id="ProtNLM"/>
    </source>
</evidence>
<dbReference type="AlphaFoldDB" id="A0A8J2VY59"/>
<protein>
    <recommendedName>
        <fullName evidence="3">DUF1465 family protein</fullName>
    </recommendedName>
</protein>
<dbReference type="Gene3D" id="1.10.8.930">
    <property type="entry name" value="Protein of unknown function DUF1465"/>
    <property type="match status" value="1"/>
</dbReference>